<accession>A0ABQ5DSS5</accession>
<reference evidence="1" key="1">
    <citation type="journal article" date="2022" name="Int. J. Mol. Sci.">
        <title>Draft Genome of Tanacetum Coccineum: Genomic Comparison of Closely Related Tanacetum-Family Plants.</title>
        <authorList>
            <person name="Yamashiro T."/>
            <person name="Shiraishi A."/>
            <person name="Nakayama K."/>
            <person name="Satake H."/>
        </authorList>
    </citation>
    <scope>NUCLEOTIDE SEQUENCE</scope>
</reference>
<name>A0ABQ5DSS5_9ASTR</name>
<sequence>MKKDAVPCKGLTKVKAGPSITLQRASSFYSSLHNHLMKEPISYDFPLKLEIIRGNGPSGSGVLSFILLESFKPCTTFTWFMNLSVSSRSEICPSTYFDTSSRKSNLRKQYQTVFFVWARVQIQHMH</sequence>
<keyword evidence="2" id="KW-1185">Reference proteome</keyword>
<proteinExistence type="predicted"/>
<evidence type="ECO:0000313" key="1">
    <source>
        <dbReference type="EMBL" id="GJT42261.1"/>
    </source>
</evidence>
<protein>
    <submittedName>
        <fullName evidence="1">Uncharacterized protein</fullName>
    </submittedName>
</protein>
<gene>
    <name evidence="1" type="ORF">Tco_0950976</name>
</gene>
<reference evidence="1" key="2">
    <citation type="submission" date="2022-01" db="EMBL/GenBank/DDBJ databases">
        <authorList>
            <person name="Yamashiro T."/>
            <person name="Shiraishi A."/>
            <person name="Satake H."/>
            <person name="Nakayama K."/>
        </authorList>
    </citation>
    <scope>NUCLEOTIDE SEQUENCE</scope>
</reference>
<dbReference type="Proteomes" id="UP001151760">
    <property type="component" value="Unassembled WGS sequence"/>
</dbReference>
<evidence type="ECO:0000313" key="2">
    <source>
        <dbReference type="Proteomes" id="UP001151760"/>
    </source>
</evidence>
<organism evidence="1 2">
    <name type="scientific">Tanacetum coccineum</name>
    <dbReference type="NCBI Taxonomy" id="301880"/>
    <lineage>
        <taxon>Eukaryota</taxon>
        <taxon>Viridiplantae</taxon>
        <taxon>Streptophyta</taxon>
        <taxon>Embryophyta</taxon>
        <taxon>Tracheophyta</taxon>
        <taxon>Spermatophyta</taxon>
        <taxon>Magnoliopsida</taxon>
        <taxon>eudicotyledons</taxon>
        <taxon>Gunneridae</taxon>
        <taxon>Pentapetalae</taxon>
        <taxon>asterids</taxon>
        <taxon>campanulids</taxon>
        <taxon>Asterales</taxon>
        <taxon>Asteraceae</taxon>
        <taxon>Asteroideae</taxon>
        <taxon>Anthemideae</taxon>
        <taxon>Anthemidinae</taxon>
        <taxon>Tanacetum</taxon>
    </lineage>
</organism>
<dbReference type="EMBL" id="BQNB010015630">
    <property type="protein sequence ID" value="GJT42261.1"/>
    <property type="molecule type" value="Genomic_DNA"/>
</dbReference>
<comment type="caution">
    <text evidence="1">The sequence shown here is derived from an EMBL/GenBank/DDBJ whole genome shotgun (WGS) entry which is preliminary data.</text>
</comment>